<dbReference type="Proteomes" id="UP000649753">
    <property type="component" value="Unassembled WGS sequence"/>
</dbReference>
<evidence type="ECO:0000313" key="4">
    <source>
        <dbReference type="Proteomes" id="UP000649753"/>
    </source>
</evidence>
<gene>
    <name evidence="3" type="ORF">H4W31_007296</name>
</gene>
<keyword evidence="2" id="KW-1133">Transmembrane helix</keyword>
<evidence type="ECO:0000256" key="2">
    <source>
        <dbReference type="SAM" id="Phobius"/>
    </source>
</evidence>
<keyword evidence="2" id="KW-0812">Transmembrane</keyword>
<dbReference type="EMBL" id="JADBEB010000001">
    <property type="protein sequence ID" value="MBE1491658.1"/>
    <property type="molecule type" value="Genomic_DNA"/>
</dbReference>
<feature type="region of interest" description="Disordered" evidence="1">
    <location>
        <begin position="175"/>
        <end position="196"/>
    </location>
</feature>
<evidence type="ECO:0000313" key="3">
    <source>
        <dbReference type="EMBL" id="MBE1491658.1"/>
    </source>
</evidence>
<dbReference type="RefSeq" id="WP_192770691.1">
    <property type="nucleotide sequence ID" value="NZ_JADBEB010000001.1"/>
</dbReference>
<protein>
    <submittedName>
        <fullName evidence="3">Uncharacterized protein</fullName>
    </submittedName>
</protein>
<feature type="transmembrane region" description="Helical" evidence="2">
    <location>
        <begin position="203"/>
        <end position="221"/>
    </location>
</feature>
<evidence type="ECO:0000256" key="1">
    <source>
        <dbReference type="SAM" id="MobiDB-lite"/>
    </source>
</evidence>
<keyword evidence="4" id="KW-1185">Reference proteome</keyword>
<keyword evidence="2" id="KW-0472">Membrane</keyword>
<reference evidence="3" key="1">
    <citation type="submission" date="2020-10" db="EMBL/GenBank/DDBJ databases">
        <title>Sequencing the genomes of 1000 actinobacteria strains.</title>
        <authorList>
            <person name="Klenk H.-P."/>
        </authorList>
    </citation>
    <scope>NUCLEOTIDE SEQUENCE</scope>
    <source>
        <strain evidence="3">DSM 46832</strain>
    </source>
</reference>
<accession>A0A927MBF0</accession>
<comment type="caution">
    <text evidence="3">The sequence shown here is derived from an EMBL/GenBank/DDBJ whole genome shotgun (WGS) entry which is preliminary data.</text>
</comment>
<name>A0A927MBF0_9ACTN</name>
<dbReference type="AlphaFoldDB" id="A0A927MBF0"/>
<organism evidence="3 4">
    <name type="scientific">Plantactinospora soyae</name>
    <dbReference type="NCBI Taxonomy" id="1544732"/>
    <lineage>
        <taxon>Bacteria</taxon>
        <taxon>Bacillati</taxon>
        <taxon>Actinomycetota</taxon>
        <taxon>Actinomycetes</taxon>
        <taxon>Micromonosporales</taxon>
        <taxon>Micromonosporaceae</taxon>
        <taxon>Plantactinospora</taxon>
    </lineage>
</organism>
<proteinExistence type="predicted"/>
<sequence>MRTERLLAAVAATMVGLIGVPFLAPAPAQAGNWAVTVLDPLPDRLEPGRGYTIGLWVLQHGFHPFEGDLGAVALRLVDERGASVSFPAVALPEPAHYAAAVAVPSPGAWTVVGVQGRFADYRVGTLTVPGRMSVLGVPAPMQSAETEKYWPGAIRPPAVPVDADRDPFAEVVGSAPLDNGPAPAVEPAARSLAAPPGPTSRRAVLVGVALLAVAVVGLGLVTGYRRLRTRRGGGTAAG</sequence>